<reference evidence="4" key="2">
    <citation type="submission" date="2014-07" db="EMBL/GenBank/DDBJ databases">
        <authorList>
            <person name="Hull J."/>
        </authorList>
    </citation>
    <scope>NUCLEOTIDE SEQUENCE</scope>
</reference>
<dbReference type="EMBL" id="GBRD01014564">
    <property type="protein sequence ID" value="JAG51262.1"/>
    <property type="molecule type" value="Transcribed_RNA"/>
</dbReference>
<dbReference type="SUPFAM" id="SSF50978">
    <property type="entry name" value="WD40 repeat-like"/>
    <property type="match status" value="1"/>
</dbReference>
<dbReference type="SUPFAM" id="SSF81383">
    <property type="entry name" value="F-box domain"/>
    <property type="match status" value="1"/>
</dbReference>
<dbReference type="Gene3D" id="1.20.1280.50">
    <property type="match status" value="1"/>
</dbReference>
<dbReference type="InterPro" id="IPR001680">
    <property type="entry name" value="WD40_rpt"/>
</dbReference>
<dbReference type="SMART" id="SM00256">
    <property type="entry name" value="FBOX"/>
    <property type="match status" value="1"/>
</dbReference>
<dbReference type="InterPro" id="IPR001810">
    <property type="entry name" value="F-box_dom"/>
</dbReference>
<dbReference type="AlphaFoldDB" id="A0A0A9ZF69"/>
<reference evidence="4" key="1">
    <citation type="journal article" date="2014" name="PLoS ONE">
        <title>Transcriptome-Based Identification of ABC Transporters in the Western Tarnished Plant Bug Lygus hesperus.</title>
        <authorList>
            <person name="Hull J.J."/>
            <person name="Chaney K."/>
            <person name="Geib S.M."/>
            <person name="Fabrick J.A."/>
            <person name="Brent C.S."/>
            <person name="Walsh D."/>
            <person name="Lavine L.C."/>
        </authorList>
    </citation>
    <scope>NUCLEOTIDE SEQUENCE</scope>
</reference>
<dbReference type="Pfam" id="PF00400">
    <property type="entry name" value="WD40"/>
    <property type="match status" value="1"/>
</dbReference>
<dbReference type="InterPro" id="IPR015943">
    <property type="entry name" value="WD40/YVTN_repeat-like_dom_sf"/>
</dbReference>
<dbReference type="InterPro" id="IPR036047">
    <property type="entry name" value="F-box-like_dom_sf"/>
</dbReference>
<keyword evidence="2" id="KW-0677">Repeat</keyword>
<dbReference type="GO" id="GO:1990234">
    <property type="term" value="C:transferase complex"/>
    <property type="evidence" value="ECO:0007669"/>
    <property type="project" value="UniProtKB-ARBA"/>
</dbReference>
<protein>
    <submittedName>
        <fullName evidence="4">F-box/WD repeat-containing protein 9</fullName>
    </submittedName>
</protein>
<dbReference type="PANTHER" id="PTHR22847:SF637">
    <property type="entry name" value="WD REPEAT DOMAIN 5B"/>
    <property type="match status" value="1"/>
</dbReference>
<dbReference type="SMART" id="SM00320">
    <property type="entry name" value="WD40"/>
    <property type="match status" value="4"/>
</dbReference>
<evidence type="ECO:0000256" key="1">
    <source>
        <dbReference type="ARBA" id="ARBA00022574"/>
    </source>
</evidence>
<keyword evidence="1" id="KW-0853">WD repeat</keyword>
<dbReference type="PANTHER" id="PTHR22847">
    <property type="entry name" value="WD40 REPEAT PROTEIN"/>
    <property type="match status" value="1"/>
</dbReference>
<accession>A0A0A9ZF69</accession>
<evidence type="ECO:0000256" key="2">
    <source>
        <dbReference type="ARBA" id="ARBA00022737"/>
    </source>
</evidence>
<evidence type="ECO:0000313" key="4">
    <source>
        <dbReference type="EMBL" id="JAG43109.1"/>
    </source>
</evidence>
<dbReference type="Gene3D" id="2.130.10.10">
    <property type="entry name" value="YVTN repeat-like/Quinoprotein amine dehydrogenase"/>
    <property type="match status" value="2"/>
</dbReference>
<gene>
    <name evidence="4" type="primary">FBXW9_1</name>
    <name evidence="4" type="ORF">CM83_14442</name>
</gene>
<sequence>MGTWCNLPTEILIQIFDYLEPVFLLKTVALVCERFKSIISDGDYYRLCYYQAVWSRFPLIEDVPMLRHKGKISCPELKELGKRLEEVCKRWSSPKPVQKFYSSYGTVVDAVHILKNTSICAVGTRHKCVDLWDVRDAPRVVSTMASAHNGWVSCLDSYEPETFFSGGWDSVVTVWKVREHSCEHLWSTRCRRGVMSIASRPDIVAVATFSPALSLMYQRCAMISKHLIHQKAIVNVKLAGNHVMTVARDRCLNIFDLRVLKTVERLYVTERFQWPKCLAIKDNIVFIGDTDGNVHLVDKSQHFQRFQTIQVSEPNSQIAAICPDQATFVCGGSDRTLRVIAPTKKHFVIKEIAVGHEITSMSSEHEILAIGKTNGYVEVYKPDRNSDESDDE</sequence>
<proteinExistence type="predicted"/>
<dbReference type="InterPro" id="IPR036322">
    <property type="entry name" value="WD40_repeat_dom_sf"/>
</dbReference>
<reference evidence="5" key="3">
    <citation type="submission" date="2014-09" db="EMBL/GenBank/DDBJ databases">
        <authorList>
            <person name="Magalhaes I.L.F."/>
            <person name="Oliveira U."/>
            <person name="Santos F.R."/>
            <person name="Vidigal T.H.D.A."/>
            <person name="Brescovit A.D."/>
            <person name="Santos A.J."/>
        </authorList>
    </citation>
    <scope>NUCLEOTIDE SEQUENCE</scope>
</reference>
<dbReference type="Pfam" id="PF12937">
    <property type="entry name" value="F-box-like"/>
    <property type="match status" value="1"/>
</dbReference>
<dbReference type="EMBL" id="GBHO01000495">
    <property type="protein sequence ID" value="JAG43109.1"/>
    <property type="molecule type" value="Transcribed_RNA"/>
</dbReference>
<evidence type="ECO:0000259" key="3">
    <source>
        <dbReference type="PROSITE" id="PS50181"/>
    </source>
</evidence>
<evidence type="ECO:0000313" key="5">
    <source>
        <dbReference type="EMBL" id="JAG51262.1"/>
    </source>
</evidence>
<feature type="domain" description="F-box" evidence="3">
    <location>
        <begin position="1"/>
        <end position="57"/>
    </location>
</feature>
<dbReference type="PROSITE" id="PS50181">
    <property type="entry name" value="FBOX"/>
    <property type="match status" value="1"/>
</dbReference>
<name>A0A0A9ZF69_LYGHE</name>
<organism evidence="4">
    <name type="scientific">Lygus hesperus</name>
    <name type="common">Western plant bug</name>
    <dbReference type="NCBI Taxonomy" id="30085"/>
    <lineage>
        <taxon>Eukaryota</taxon>
        <taxon>Metazoa</taxon>
        <taxon>Ecdysozoa</taxon>
        <taxon>Arthropoda</taxon>
        <taxon>Hexapoda</taxon>
        <taxon>Insecta</taxon>
        <taxon>Pterygota</taxon>
        <taxon>Neoptera</taxon>
        <taxon>Paraneoptera</taxon>
        <taxon>Hemiptera</taxon>
        <taxon>Heteroptera</taxon>
        <taxon>Panheteroptera</taxon>
        <taxon>Cimicomorpha</taxon>
        <taxon>Miridae</taxon>
        <taxon>Mirini</taxon>
        <taxon>Lygus</taxon>
    </lineage>
</organism>